<feature type="compositionally biased region" description="Basic and acidic residues" evidence="1">
    <location>
        <begin position="193"/>
        <end position="202"/>
    </location>
</feature>
<reference evidence="2 3" key="1">
    <citation type="journal article" date="2020" name="Nat. Commun.">
        <title>Genome of Tripterygium wilfordii and identification of cytochrome P450 involved in triptolide biosynthesis.</title>
        <authorList>
            <person name="Tu L."/>
            <person name="Su P."/>
            <person name="Zhang Z."/>
            <person name="Gao L."/>
            <person name="Wang J."/>
            <person name="Hu T."/>
            <person name="Zhou J."/>
            <person name="Zhang Y."/>
            <person name="Zhao Y."/>
            <person name="Liu Y."/>
            <person name="Song Y."/>
            <person name="Tong Y."/>
            <person name="Lu Y."/>
            <person name="Yang J."/>
            <person name="Xu C."/>
            <person name="Jia M."/>
            <person name="Peters R.J."/>
            <person name="Huang L."/>
            <person name="Gao W."/>
        </authorList>
    </citation>
    <scope>NUCLEOTIDE SEQUENCE [LARGE SCALE GENOMIC DNA]</scope>
    <source>
        <strain evidence="3">cv. XIE 37</strain>
        <tissue evidence="2">Leaf</tissue>
    </source>
</reference>
<feature type="region of interest" description="Disordered" evidence="1">
    <location>
        <begin position="135"/>
        <end position="202"/>
    </location>
</feature>
<comment type="caution">
    <text evidence="2">The sequence shown here is derived from an EMBL/GenBank/DDBJ whole genome shotgun (WGS) entry which is preliminary data.</text>
</comment>
<dbReference type="InParanoid" id="A0A7J7C3T8"/>
<evidence type="ECO:0000313" key="3">
    <source>
        <dbReference type="Proteomes" id="UP000593562"/>
    </source>
</evidence>
<dbReference type="AlphaFoldDB" id="A0A7J7C3T8"/>
<sequence length="202" mass="22041">MIVLLSVTGGGERRVICAIHSTVTYIWKNRVKRHRSENCTIPVALERMRRRIERTKGNKAGQAVNSDVSGVVQPWKHHFYSIETEGISGEAEFTRGEKSRDGGVIGEGKGIVKAEELGEDVDEKDGQVKGGRLSHIKSEQGGIGGDEEGKGRQGQEVEEEVRGGYGVREERVAVTAHEPEDGFQRLGGDGSGGDDRNCQDDQ</sequence>
<organism evidence="2 3">
    <name type="scientific">Tripterygium wilfordii</name>
    <name type="common">Thunder God vine</name>
    <dbReference type="NCBI Taxonomy" id="458696"/>
    <lineage>
        <taxon>Eukaryota</taxon>
        <taxon>Viridiplantae</taxon>
        <taxon>Streptophyta</taxon>
        <taxon>Embryophyta</taxon>
        <taxon>Tracheophyta</taxon>
        <taxon>Spermatophyta</taxon>
        <taxon>Magnoliopsida</taxon>
        <taxon>eudicotyledons</taxon>
        <taxon>Gunneridae</taxon>
        <taxon>Pentapetalae</taxon>
        <taxon>rosids</taxon>
        <taxon>fabids</taxon>
        <taxon>Celastrales</taxon>
        <taxon>Celastraceae</taxon>
        <taxon>Tripterygium</taxon>
    </lineage>
</organism>
<evidence type="ECO:0000313" key="2">
    <source>
        <dbReference type="EMBL" id="KAF5728517.1"/>
    </source>
</evidence>
<dbReference type="EMBL" id="JAAARO010000021">
    <property type="protein sequence ID" value="KAF5728517.1"/>
    <property type="molecule type" value="Genomic_DNA"/>
</dbReference>
<keyword evidence="3" id="KW-1185">Reference proteome</keyword>
<proteinExistence type="predicted"/>
<dbReference type="Proteomes" id="UP000593562">
    <property type="component" value="Unassembled WGS sequence"/>
</dbReference>
<feature type="compositionally biased region" description="Basic and acidic residues" evidence="1">
    <location>
        <begin position="167"/>
        <end position="183"/>
    </location>
</feature>
<name>A0A7J7C3T8_TRIWF</name>
<protein>
    <submittedName>
        <fullName evidence="2">Uncharacterized protein</fullName>
    </submittedName>
</protein>
<evidence type="ECO:0000256" key="1">
    <source>
        <dbReference type="SAM" id="MobiDB-lite"/>
    </source>
</evidence>
<gene>
    <name evidence="2" type="ORF">HS088_TW21G00665</name>
</gene>
<accession>A0A7J7C3T8</accession>